<evidence type="ECO:0000256" key="1">
    <source>
        <dbReference type="ARBA" id="ARBA00001917"/>
    </source>
</evidence>
<dbReference type="RefSeq" id="WP_130414327.1">
    <property type="nucleotide sequence ID" value="NZ_SHKX01000013.1"/>
</dbReference>
<evidence type="ECO:0000313" key="5">
    <source>
        <dbReference type="Proteomes" id="UP000292423"/>
    </source>
</evidence>
<proteinExistence type="predicted"/>
<dbReference type="AlphaFoldDB" id="A0A4Q7YP16"/>
<dbReference type="EMBL" id="SHKX01000013">
    <property type="protein sequence ID" value="RZU38613.1"/>
    <property type="molecule type" value="Genomic_DNA"/>
</dbReference>
<dbReference type="Proteomes" id="UP000292423">
    <property type="component" value="Unassembled WGS sequence"/>
</dbReference>
<dbReference type="PANTHER" id="PTHR30543">
    <property type="entry name" value="CHROMATE REDUCTASE"/>
    <property type="match status" value="1"/>
</dbReference>
<protein>
    <submittedName>
        <fullName evidence="4">NAD(P)H-dependent FMN reductase</fullName>
    </submittedName>
</protein>
<comment type="caution">
    <text evidence="4">The sequence shown here is derived from an EMBL/GenBank/DDBJ whole genome shotgun (WGS) entry which is preliminary data.</text>
</comment>
<dbReference type="InterPro" id="IPR029039">
    <property type="entry name" value="Flavoprotein-like_sf"/>
</dbReference>
<reference evidence="4 5" key="1">
    <citation type="submission" date="2019-02" db="EMBL/GenBank/DDBJ databases">
        <title>Genomic Encyclopedia of Type Strains, Phase IV (KMG-IV): sequencing the most valuable type-strain genomes for metagenomic binning, comparative biology and taxonomic classification.</title>
        <authorList>
            <person name="Goeker M."/>
        </authorList>
    </citation>
    <scope>NUCLEOTIDE SEQUENCE [LARGE SCALE GENOMIC DNA]</scope>
    <source>
        <strain evidence="4 5">DSM 105135</strain>
    </source>
</reference>
<keyword evidence="5" id="KW-1185">Reference proteome</keyword>
<evidence type="ECO:0000259" key="3">
    <source>
        <dbReference type="Pfam" id="PF03358"/>
    </source>
</evidence>
<keyword evidence="2" id="KW-0285">Flavoprotein</keyword>
<dbReference type="GO" id="GO:0016491">
    <property type="term" value="F:oxidoreductase activity"/>
    <property type="evidence" value="ECO:0007669"/>
    <property type="project" value="InterPro"/>
</dbReference>
<evidence type="ECO:0000256" key="2">
    <source>
        <dbReference type="ARBA" id="ARBA00022643"/>
    </source>
</evidence>
<organism evidence="4 5">
    <name type="scientific">Fluviicoccus keumensis</name>
    <dbReference type="NCBI Taxonomy" id="1435465"/>
    <lineage>
        <taxon>Bacteria</taxon>
        <taxon>Pseudomonadati</taxon>
        <taxon>Pseudomonadota</taxon>
        <taxon>Gammaproteobacteria</taxon>
        <taxon>Moraxellales</taxon>
        <taxon>Moraxellaceae</taxon>
        <taxon>Fluviicoccus</taxon>
    </lineage>
</organism>
<dbReference type="OrthoDB" id="9812295at2"/>
<dbReference type="GO" id="GO:0010181">
    <property type="term" value="F:FMN binding"/>
    <property type="evidence" value="ECO:0007669"/>
    <property type="project" value="TreeGrafter"/>
</dbReference>
<dbReference type="PANTHER" id="PTHR30543:SF21">
    <property type="entry name" value="NAD(P)H-DEPENDENT FMN REDUCTASE LOT6"/>
    <property type="match status" value="1"/>
</dbReference>
<dbReference type="Pfam" id="PF03358">
    <property type="entry name" value="FMN_red"/>
    <property type="match status" value="1"/>
</dbReference>
<accession>A0A4Q7YP16</accession>
<name>A0A4Q7YP16_9GAMM</name>
<dbReference type="InterPro" id="IPR005025">
    <property type="entry name" value="FMN_Rdtase-like_dom"/>
</dbReference>
<sequence length="186" mass="19558">MNPPVKILAISGSLRRQSFNTALLRAAQTLALPGITLEIATLHGIPLYDGDLEEQQGQPEAVAALCARIQASDGLLFATPEYNNGIPGVFKNGIDWLSRPAAAGGKLFANRPVAVIGASPGGFGTIMAQNAWLPVLRTLGMKHWAGGRLLVSRAHQLIGPDGEIQDDATKKLLGDFLAGFAAAIRV</sequence>
<dbReference type="GO" id="GO:0005829">
    <property type="term" value="C:cytosol"/>
    <property type="evidence" value="ECO:0007669"/>
    <property type="project" value="TreeGrafter"/>
</dbReference>
<dbReference type="Gene3D" id="3.40.50.360">
    <property type="match status" value="1"/>
</dbReference>
<keyword evidence="2" id="KW-0288">FMN</keyword>
<gene>
    <name evidence="4" type="ORF">EV700_2548</name>
</gene>
<dbReference type="InterPro" id="IPR050712">
    <property type="entry name" value="NAD(P)H-dep_reductase"/>
</dbReference>
<dbReference type="SUPFAM" id="SSF52218">
    <property type="entry name" value="Flavoproteins"/>
    <property type="match status" value="1"/>
</dbReference>
<evidence type="ECO:0000313" key="4">
    <source>
        <dbReference type="EMBL" id="RZU38613.1"/>
    </source>
</evidence>
<comment type="cofactor">
    <cofactor evidence="1">
        <name>FMN</name>
        <dbReference type="ChEBI" id="CHEBI:58210"/>
    </cofactor>
</comment>
<feature type="domain" description="NADPH-dependent FMN reductase-like" evidence="3">
    <location>
        <begin position="5"/>
        <end position="155"/>
    </location>
</feature>